<dbReference type="KEGG" id="atq:GH723_07575"/>
<dbReference type="PANTHER" id="PTHR19328:SF13">
    <property type="entry name" value="HIPL1 PROTEIN"/>
    <property type="match status" value="1"/>
</dbReference>
<dbReference type="Gene3D" id="2.120.10.30">
    <property type="entry name" value="TolB, C-terminal domain"/>
    <property type="match status" value="1"/>
</dbReference>
<evidence type="ECO:0000313" key="2">
    <source>
        <dbReference type="EMBL" id="QGG94979.1"/>
    </source>
</evidence>
<reference evidence="2 3" key="1">
    <citation type="submission" date="2019-11" db="EMBL/GenBank/DDBJ databases">
        <authorList>
            <person name="He Y."/>
        </authorList>
    </citation>
    <scope>NUCLEOTIDE SEQUENCE [LARGE SCALE GENOMIC DNA]</scope>
    <source>
        <strain evidence="2 3">SCSIO 58843</strain>
    </source>
</reference>
<evidence type="ECO:0000313" key="3">
    <source>
        <dbReference type="Proteomes" id="UP000334019"/>
    </source>
</evidence>
<dbReference type="EMBL" id="CP045851">
    <property type="protein sequence ID" value="QGG94979.1"/>
    <property type="molecule type" value="Genomic_DNA"/>
</dbReference>
<keyword evidence="3" id="KW-1185">Reference proteome</keyword>
<proteinExistence type="predicted"/>
<dbReference type="InterPro" id="IPR012938">
    <property type="entry name" value="Glc/Sorbosone_DH"/>
</dbReference>
<accession>A0A5Q2RDK4</accession>
<dbReference type="InterPro" id="IPR011041">
    <property type="entry name" value="Quinoprot_gluc/sorb_DH_b-prop"/>
</dbReference>
<dbReference type="InterPro" id="IPR001119">
    <property type="entry name" value="SLH_dom"/>
</dbReference>
<sequence>MSASRSTTAPPPVTGADRRLPTVWTGVTLDRVTIHRAPGGSPRRRRAAVALVVAICASVLTGPPAGAAFPDVPPGAFYSDGVAWLEAAGHTTGVGSTGLFLPDRVVTRAEAATFLWRIEGSPPAPLSGFADVPTGAYYARAVGWLRQAGLTTGVGGSNLYAPNAPVTRAELTTLLWRHAERPAGSPTPFPDVQPRAFYTQAVEWMVQTRLTTGVGCTGLFQPHAGLTRGTLATFLHRYAGLVGIRPGGYTPPPPARCAPSISVTTVMSGLQVPWGVDTAPDDTLVVTERPGRLRVRLPNGVQRQLAANFGDLRVSGETGLMGVVVDPDFATNRRIYTCQGHTSGDVRVYPWTIDPGWTTATRQPVLVSGMPGSSSGRHGGCQLEIAPDGRLLIGTGDAAQGTNPQDVTSLGGKVLRVDRATGEGAAGNPFLGSANADTRRIYTYGHRNVQGLALRPGSGQIFSVEHGPTRDDEINLLQAGVNYGWNPVPGYNESVPMTHAGARPAVWSSGALTLATSGADFLRGSRWGSWGVGWPSPR</sequence>
<dbReference type="SUPFAM" id="SSF50952">
    <property type="entry name" value="Soluble quinoprotein glucose dehydrogenase"/>
    <property type="match status" value="1"/>
</dbReference>
<dbReference type="Proteomes" id="UP000334019">
    <property type="component" value="Chromosome"/>
</dbReference>
<gene>
    <name evidence="2" type="ORF">GH723_07575</name>
</gene>
<feature type="domain" description="SLH" evidence="1">
    <location>
        <begin position="185"/>
        <end position="249"/>
    </location>
</feature>
<feature type="domain" description="SLH" evidence="1">
    <location>
        <begin position="130"/>
        <end position="184"/>
    </location>
</feature>
<organism evidence="2 3">
    <name type="scientific">Actinomarinicola tropica</name>
    <dbReference type="NCBI Taxonomy" id="2789776"/>
    <lineage>
        <taxon>Bacteria</taxon>
        <taxon>Bacillati</taxon>
        <taxon>Actinomycetota</taxon>
        <taxon>Acidimicrobiia</taxon>
        <taxon>Acidimicrobiales</taxon>
        <taxon>Iamiaceae</taxon>
        <taxon>Actinomarinicola</taxon>
    </lineage>
</organism>
<dbReference type="AlphaFoldDB" id="A0A5Q2RDK4"/>
<dbReference type="PROSITE" id="PS51272">
    <property type="entry name" value="SLH"/>
    <property type="match status" value="3"/>
</dbReference>
<protein>
    <recommendedName>
        <fullName evidence="1">SLH domain-containing protein</fullName>
    </recommendedName>
</protein>
<dbReference type="PANTHER" id="PTHR19328">
    <property type="entry name" value="HEDGEHOG-INTERACTING PROTEIN"/>
    <property type="match status" value="1"/>
</dbReference>
<dbReference type="InterPro" id="IPR011042">
    <property type="entry name" value="6-blade_b-propeller_TolB-like"/>
</dbReference>
<dbReference type="Pfam" id="PF07995">
    <property type="entry name" value="GSDH"/>
    <property type="match status" value="1"/>
</dbReference>
<evidence type="ECO:0000259" key="1">
    <source>
        <dbReference type="PROSITE" id="PS51272"/>
    </source>
</evidence>
<feature type="domain" description="SLH" evidence="1">
    <location>
        <begin position="65"/>
        <end position="129"/>
    </location>
</feature>
<dbReference type="Pfam" id="PF00395">
    <property type="entry name" value="SLH"/>
    <property type="match status" value="3"/>
</dbReference>
<name>A0A5Q2RDK4_9ACTN</name>